<organism evidence="4 5">
    <name type="scientific">Mucor flavus</name>
    <dbReference type="NCBI Taxonomy" id="439312"/>
    <lineage>
        <taxon>Eukaryota</taxon>
        <taxon>Fungi</taxon>
        <taxon>Fungi incertae sedis</taxon>
        <taxon>Mucoromycota</taxon>
        <taxon>Mucoromycotina</taxon>
        <taxon>Mucoromycetes</taxon>
        <taxon>Mucorales</taxon>
        <taxon>Mucorineae</taxon>
        <taxon>Mucoraceae</taxon>
        <taxon>Mucor</taxon>
    </lineage>
</organism>
<evidence type="ECO:0000313" key="5">
    <source>
        <dbReference type="Proteomes" id="UP001473302"/>
    </source>
</evidence>
<feature type="compositionally biased region" description="Basic and acidic residues" evidence="3">
    <location>
        <begin position="57"/>
        <end position="67"/>
    </location>
</feature>
<comment type="subcellular location">
    <subcellularLocation>
        <location evidence="1">Nucleus</location>
    </subcellularLocation>
</comment>
<proteinExistence type="predicted"/>
<comment type="caution">
    <text evidence="4">The sequence shown here is derived from an EMBL/GenBank/DDBJ whole genome shotgun (WGS) entry which is preliminary data.</text>
</comment>
<dbReference type="InterPro" id="IPR017956">
    <property type="entry name" value="AT_hook_DNA-bd_motif"/>
</dbReference>
<dbReference type="Pfam" id="PF02178">
    <property type="entry name" value="AT_hook"/>
    <property type="match status" value="2"/>
</dbReference>
<dbReference type="PROSITE" id="PS00354">
    <property type="entry name" value="HMGI_Y"/>
    <property type="match status" value="1"/>
</dbReference>
<sequence length="106" mass="11968">MVAVKKDLKEVEVESVPSTRRRTRDSVKEPVEKPKEVKQTNKKEVKQTVVDDLDVSEVTKETEEQPVKRKRGRPSNKSAGKPSKIQKVVDPSAPKRGRGRPKKVVV</sequence>
<dbReference type="EMBL" id="BAABUK010000018">
    <property type="protein sequence ID" value="GAA5813834.1"/>
    <property type="molecule type" value="Genomic_DNA"/>
</dbReference>
<name>A0ABP9Z3Z5_9FUNG</name>
<keyword evidence="5" id="KW-1185">Reference proteome</keyword>
<feature type="compositionally biased region" description="Basic and acidic residues" evidence="3">
    <location>
        <begin position="24"/>
        <end position="46"/>
    </location>
</feature>
<reference evidence="4 5" key="1">
    <citation type="submission" date="2024-04" db="EMBL/GenBank/DDBJ databases">
        <title>genome sequences of Mucor flavus KT1a and Helicostylum pulchrum KT1b strains isolated from the surface of a dry-aged beef.</title>
        <authorList>
            <person name="Toyotome T."/>
            <person name="Hosono M."/>
            <person name="Torimaru M."/>
            <person name="Fukuda K."/>
            <person name="Mikami N."/>
        </authorList>
    </citation>
    <scope>NUCLEOTIDE SEQUENCE [LARGE SCALE GENOMIC DNA]</scope>
    <source>
        <strain evidence="4 5">KT1a</strain>
    </source>
</reference>
<accession>A0ABP9Z3Z5</accession>
<feature type="compositionally biased region" description="Basic residues" evidence="3">
    <location>
        <begin position="95"/>
        <end position="106"/>
    </location>
</feature>
<evidence type="ECO:0000313" key="4">
    <source>
        <dbReference type="EMBL" id="GAA5813834.1"/>
    </source>
</evidence>
<evidence type="ECO:0000256" key="2">
    <source>
        <dbReference type="ARBA" id="ARBA00023242"/>
    </source>
</evidence>
<feature type="compositionally biased region" description="Basic and acidic residues" evidence="3">
    <location>
        <begin position="1"/>
        <end position="12"/>
    </location>
</feature>
<keyword evidence="2" id="KW-0539">Nucleus</keyword>
<feature type="region of interest" description="Disordered" evidence="3">
    <location>
        <begin position="1"/>
        <end position="106"/>
    </location>
</feature>
<dbReference type="PRINTS" id="PR00929">
    <property type="entry name" value="ATHOOK"/>
</dbReference>
<evidence type="ECO:0000256" key="1">
    <source>
        <dbReference type="ARBA" id="ARBA00004123"/>
    </source>
</evidence>
<protein>
    <submittedName>
        <fullName evidence="4">Uncharacterized protein</fullName>
    </submittedName>
</protein>
<gene>
    <name evidence="4" type="ORF">MFLAVUS_007321</name>
</gene>
<dbReference type="Proteomes" id="UP001473302">
    <property type="component" value="Unassembled WGS sequence"/>
</dbReference>
<evidence type="ECO:0000256" key="3">
    <source>
        <dbReference type="SAM" id="MobiDB-lite"/>
    </source>
</evidence>
<dbReference type="InterPro" id="IPR000637">
    <property type="entry name" value="HMGI/Y_DNA-bd_CS"/>
</dbReference>